<dbReference type="Proteomes" id="UP000193719">
    <property type="component" value="Unassembled WGS sequence"/>
</dbReference>
<keyword evidence="2" id="KW-1185">Reference proteome</keyword>
<comment type="caution">
    <text evidence="1">The sequence shown here is derived from an EMBL/GenBank/DDBJ whole genome shotgun (WGS) entry which is preliminary data.</text>
</comment>
<dbReference type="AlphaFoldDB" id="A0A1Y1UXX7"/>
<evidence type="ECO:0000313" key="1">
    <source>
        <dbReference type="EMBL" id="ORX43226.1"/>
    </source>
</evidence>
<sequence>MLEESQKDEMKGYIISVEEQNLLNKSTDSAKHGVHIKLKKLINKIYYDVNDYFVSEFSPHTSYIEYNEINNLFDESLKNAELDNNTFNIGDQTSNTFHIYNTEIVRNMLITEYCDIIINEEINNLDYLEIQCRNLFINNKINVKTLKIKANLIFFVNYDTRNEIQSNVSNFIFEETINNESEKNVSGIFIDNKKHNLFIHNLTLNKAFLINNGKLTISGNLISDHGYILNNGDTQFTSDSISLNQIEYIYNDDDGSINFADKLSLETNKFNNNGDINLKNLNFITCSNFINYGNIKLDNLIFSTCLYFLNNNTISTSESFELNIKEKAENNGFINGNLGSIIIQGKMFEHNGGKIIANCTEIKAKESILKGVVHGKHGVFEGNVKIDDIENEEIHDNSNPINYDNKLEFLNETLIENYQNNKSFGISTEEIVCKSKVTIKGGIIVFDKLTVKESGKLNIIENSCVSSIKHIYNEGSTTIHSDISKLEKIENLENALLKINGDVRLSDKMDQLNNLQGNIEMKITSEKLTRISLNCKLVLLSGSTLPKVNEIIIDNNSKLSIMSNVNLENLRYLQVSSGSECIINENVNVQNITNICNEGRIECRECILELLSIINGYNAEFSIFRKLSIKGRYVTEEDMIKGKGLKDVYQNQIGLYNDGIINIKTPPEECIDILSNYYGTKNSSINIYSGNISVMKEFKNEGIFRSTQHIHILVGKTFEIKYSENKQTESVPYNGRFEGVISTLGKFVADKGIYFFISGNQIIYINNTFEPKIIDKNGYLSIASSQDIVKFNSDLCWNNINLYLNILNYEGKYNVSLKKFKLETRKFYNEKSISTQDETIMKTTSFDNNSGRIQSGGNIIVEVDGSFKNGGGGTIEKNVSETIEYNTFNNETKVIKNEKREIHKDIYISELEKCGIIISIHKDITIKSCTFDNTFGIIIGKGQIKIQGEFIRNIYGLIYGEREVEIVSRMIYNNYVKERQEFQTVDLEKPIHEDQIIETKEWIKSGYYQWKGRIGHVIGQKEWVDTSHYEIHTKTETIFKGYEMKTIYFEGVEYPGYIFSMGNINLNIEELNYPGIIVCSDNSTNSSSGSSNNISNNIFSEHISKKPPSEIKNQLNEIPFKQILKEYKDLIDCP</sequence>
<evidence type="ECO:0000313" key="2">
    <source>
        <dbReference type="Proteomes" id="UP000193719"/>
    </source>
</evidence>
<proteinExistence type="predicted"/>
<gene>
    <name evidence="1" type="ORF">BCR36DRAFT_415636</name>
</gene>
<protein>
    <submittedName>
        <fullName evidence="1">Uncharacterized protein</fullName>
    </submittedName>
</protein>
<reference evidence="1 2" key="2">
    <citation type="submission" date="2016-08" db="EMBL/GenBank/DDBJ databases">
        <title>Pervasive Adenine N6-methylation of Active Genes in Fungi.</title>
        <authorList>
            <consortium name="DOE Joint Genome Institute"/>
            <person name="Mondo S.J."/>
            <person name="Dannebaum R.O."/>
            <person name="Kuo R.C."/>
            <person name="Labutti K."/>
            <person name="Haridas S."/>
            <person name="Kuo A."/>
            <person name="Salamov A."/>
            <person name="Ahrendt S.R."/>
            <person name="Lipzen A."/>
            <person name="Sullivan W."/>
            <person name="Andreopoulos W.B."/>
            <person name="Clum A."/>
            <person name="Lindquist E."/>
            <person name="Daum C."/>
            <person name="Ramamoorthy G.K."/>
            <person name="Gryganskyi A."/>
            <person name="Culley D."/>
            <person name="Magnuson J.K."/>
            <person name="James T.Y."/>
            <person name="O'Malley M.A."/>
            <person name="Stajich J.E."/>
            <person name="Spatafora J.W."/>
            <person name="Visel A."/>
            <person name="Grigoriev I.V."/>
        </authorList>
    </citation>
    <scope>NUCLEOTIDE SEQUENCE [LARGE SCALE GENOMIC DNA]</scope>
    <source>
        <strain evidence="2">finn</strain>
    </source>
</reference>
<reference evidence="1 2" key="1">
    <citation type="submission" date="2016-08" db="EMBL/GenBank/DDBJ databases">
        <title>Genomes of anaerobic fungi encode conserved fungal cellulosomes for biomass hydrolysis.</title>
        <authorList>
            <consortium name="DOE Joint Genome Institute"/>
            <person name="Haitjema C.H."/>
            <person name="Gilmore S.P."/>
            <person name="Henske J.K."/>
            <person name="Solomon K.V."/>
            <person name="De Groot R."/>
            <person name="Kuo A."/>
            <person name="Mondo S.J."/>
            <person name="Salamov A.A."/>
            <person name="Labutti K."/>
            <person name="Zhao Z."/>
            <person name="Chiniquy J."/>
            <person name="Barry K."/>
            <person name="Brewer H.M."/>
            <person name="Purvine S.O."/>
            <person name="Wright A.T."/>
            <person name="Boxma B."/>
            <person name="Van Alen T."/>
            <person name="Hackstein J.H."/>
            <person name="Baker S.E."/>
            <person name="Grigoriev I.V."/>
            <person name="O'Malley M.A."/>
        </authorList>
    </citation>
    <scope>NUCLEOTIDE SEQUENCE [LARGE SCALE GENOMIC DNA]</scope>
    <source>
        <strain evidence="2">finn</strain>
    </source>
</reference>
<name>A0A1Y1UXX7_9FUNG</name>
<dbReference type="EMBL" id="MCFH01000054">
    <property type="protein sequence ID" value="ORX43226.1"/>
    <property type="molecule type" value="Genomic_DNA"/>
</dbReference>
<organism evidence="1 2">
    <name type="scientific">Piromyces finnis</name>
    <dbReference type="NCBI Taxonomy" id="1754191"/>
    <lineage>
        <taxon>Eukaryota</taxon>
        <taxon>Fungi</taxon>
        <taxon>Fungi incertae sedis</taxon>
        <taxon>Chytridiomycota</taxon>
        <taxon>Chytridiomycota incertae sedis</taxon>
        <taxon>Neocallimastigomycetes</taxon>
        <taxon>Neocallimastigales</taxon>
        <taxon>Neocallimastigaceae</taxon>
        <taxon>Piromyces</taxon>
    </lineage>
</organism>
<accession>A0A1Y1UXX7</accession>